<dbReference type="Gene3D" id="3.90.1340.10">
    <property type="entry name" value="Phage tail collar domain"/>
    <property type="match status" value="1"/>
</dbReference>
<dbReference type="SUPFAM" id="SSF88874">
    <property type="entry name" value="Receptor-binding domain of short tail fibre protein gp12"/>
    <property type="match status" value="1"/>
</dbReference>
<reference evidence="2 3" key="1">
    <citation type="submission" date="2019-12" db="EMBL/GenBank/DDBJ databases">
        <title>Enteriobacteria Tanzani isolates_8377-8380.</title>
        <authorList>
            <person name="Subbiah M."/>
            <person name="Call D."/>
        </authorList>
    </citation>
    <scope>NUCLEOTIDE SEQUENCE [LARGE SCALE GENOMIC DNA]</scope>
    <source>
        <strain evidence="2 3">8378wC7</strain>
    </source>
</reference>
<gene>
    <name evidence="2" type="ORF">GP954_12975</name>
</gene>
<dbReference type="EMBL" id="WTRN01000218">
    <property type="protein sequence ID" value="MWT86050.1"/>
    <property type="molecule type" value="Genomic_DNA"/>
</dbReference>
<dbReference type="Pfam" id="PF07484">
    <property type="entry name" value="Collar"/>
    <property type="match status" value="1"/>
</dbReference>
<dbReference type="RefSeq" id="WP_135961766.1">
    <property type="nucleotide sequence ID" value="NZ_JABFMC010000115.1"/>
</dbReference>
<name>A0A4Q0DWG3_ECOLX</name>
<dbReference type="AlphaFoldDB" id="A0A4Q0DWG3"/>
<proteinExistence type="predicted"/>
<evidence type="ECO:0000259" key="1">
    <source>
        <dbReference type="Pfam" id="PF07484"/>
    </source>
</evidence>
<dbReference type="InterPro" id="IPR037053">
    <property type="entry name" value="Phage_tail_collar_dom_sf"/>
</dbReference>
<feature type="non-terminal residue" evidence="2">
    <location>
        <position position="56"/>
    </location>
</feature>
<dbReference type="InterPro" id="IPR011083">
    <property type="entry name" value="Phage_tail_collar_dom"/>
</dbReference>
<protein>
    <submittedName>
        <fullName evidence="2">Phage tail protein</fullName>
    </submittedName>
</protein>
<accession>A0A4Q0DWG3</accession>
<dbReference type="Proteomes" id="UP000480485">
    <property type="component" value="Unassembled WGS sequence"/>
</dbReference>
<evidence type="ECO:0000313" key="2">
    <source>
        <dbReference type="EMBL" id="MWT86050.1"/>
    </source>
</evidence>
<feature type="domain" description="Phage tail collar" evidence="1">
    <location>
        <begin position="25"/>
        <end position="56"/>
    </location>
</feature>
<organism evidence="2 3">
    <name type="scientific">Escherichia coli</name>
    <dbReference type="NCBI Taxonomy" id="562"/>
    <lineage>
        <taxon>Bacteria</taxon>
        <taxon>Pseudomonadati</taxon>
        <taxon>Pseudomonadota</taxon>
        <taxon>Gammaproteobacteria</taxon>
        <taxon>Enterobacterales</taxon>
        <taxon>Enterobacteriaceae</taxon>
        <taxon>Escherichia</taxon>
    </lineage>
</organism>
<comment type="caution">
    <text evidence="2">The sequence shown here is derived from an EMBL/GenBank/DDBJ whole genome shotgun (WGS) entry which is preliminary data.</text>
</comment>
<sequence>MMPVSCYLCIFLNVGLGEGSALPVGVPVPWPSATPPTGWLKCNGAAFSAEEYPELA</sequence>
<evidence type="ECO:0000313" key="3">
    <source>
        <dbReference type="Proteomes" id="UP000480485"/>
    </source>
</evidence>